<dbReference type="PROSITE" id="PS50110">
    <property type="entry name" value="RESPONSE_REGULATORY"/>
    <property type="match status" value="1"/>
</dbReference>
<keyword evidence="6" id="KW-1133">Transmembrane helix</keyword>
<protein>
    <recommendedName>
        <fullName evidence="2">histidine kinase</fullName>
        <ecNumber evidence="2">2.7.13.3</ecNumber>
    </recommendedName>
</protein>
<dbReference type="SUPFAM" id="SSF47384">
    <property type="entry name" value="Homodimeric domain of signal transducing histidine kinase"/>
    <property type="match status" value="1"/>
</dbReference>
<keyword evidence="9" id="KW-0418">Kinase</keyword>
<dbReference type="InterPro" id="IPR036890">
    <property type="entry name" value="HATPase_C_sf"/>
</dbReference>
<dbReference type="InterPro" id="IPR001789">
    <property type="entry name" value="Sig_transdc_resp-reg_receiver"/>
</dbReference>
<dbReference type="SMART" id="SM00448">
    <property type="entry name" value="REC"/>
    <property type="match status" value="1"/>
</dbReference>
<comment type="caution">
    <text evidence="9">The sequence shown here is derived from an EMBL/GenBank/DDBJ whole genome shotgun (WGS) entry which is preliminary data.</text>
</comment>
<dbReference type="Pfam" id="PF00072">
    <property type="entry name" value="Response_reg"/>
    <property type="match status" value="1"/>
</dbReference>
<dbReference type="SMART" id="SM00388">
    <property type="entry name" value="HisKA"/>
    <property type="match status" value="1"/>
</dbReference>
<feature type="domain" description="Histidine kinase" evidence="7">
    <location>
        <begin position="204"/>
        <end position="424"/>
    </location>
</feature>
<keyword evidence="4" id="KW-0902">Two-component regulatory system</keyword>
<dbReference type="PANTHER" id="PTHR45339">
    <property type="entry name" value="HYBRID SIGNAL TRANSDUCTION HISTIDINE KINASE J"/>
    <property type="match status" value="1"/>
</dbReference>
<dbReference type="InterPro" id="IPR005467">
    <property type="entry name" value="His_kinase_dom"/>
</dbReference>
<evidence type="ECO:0000256" key="2">
    <source>
        <dbReference type="ARBA" id="ARBA00012438"/>
    </source>
</evidence>
<evidence type="ECO:0000313" key="9">
    <source>
        <dbReference type="EMBL" id="PQJ82249.1"/>
    </source>
</evidence>
<feature type="domain" description="Response regulatory" evidence="8">
    <location>
        <begin position="445"/>
        <end position="559"/>
    </location>
</feature>
<dbReference type="Pfam" id="PF02518">
    <property type="entry name" value="HATPase_c"/>
    <property type="match status" value="1"/>
</dbReference>
<dbReference type="InterPro" id="IPR004358">
    <property type="entry name" value="Sig_transdc_His_kin-like_C"/>
</dbReference>
<dbReference type="Gene3D" id="1.10.287.130">
    <property type="match status" value="1"/>
</dbReference>
<dbReference type="EMBL" id="MSCM01000001">
    <property type="protein sequence ID" value="PQJ82249.1"/>
    <property type="molecule type" value="Genomic_DNA"/>
</dbReference>
<feature type="transmembrane region" description="Helical" evidence="6">
    <location>
        <begin position="16"/>
        <end position="38"/>
    </location>
</feature>
<dbReference type="InterPro" id="IPR003661">
    <property type="entry name" value="HisK_dim/P_dom"/>
</dbReference>
<dbReference type="GO" id="GO:0000155">
    <property type="term" value="F:phosphorelay sensor kinase activity"/>
    <property type="evidence" value="ECO:0007669"/>
    <property type="project" value="InterPro"/>
</dbReference>
<dbReference type="EC" id="2.7.13.3" evidence="2"/>
<name>A0A2S7WXB9_9FLAO</name>
<evidence type="ECO:0000259" key="7">
    <source>
        <dbReference type="PROSITE" id="PS50109"/>
    </source>
</evidence>
<accession>A0A2S7WXB9</accession>
<feature type="modified residue" description="4-aspartylphosphate" evidence="5">
    <location>
        <position position="494"/>
    </location>
</feature>
<keyword evidence="9" id="KW-0808">Transferase</keyword>
<gene>
    <name evidence="9" type="ORF">BTO16_06515</name>
</gene>
<keyword evidence="10" id="KW-1185">Reference proteome</keyword>
<evidence type="ECO:0000313" key="10">
    <source>
        <dbReference type="Proteomes" id="UP000239068"/>
    </source>
</evidence>
<dbReference type="CDD" id="cd17546">
    <property type="entry name" value="REC_hyHK_CKI1_RcsC-like"/>
    <property type="match status" value="1"/>
</dbReference>
<dbReference type="RefSeq" id="WP_105020821.1">
    <property type="nucleotide sequence ID" value="NZ_MSCM01000001.1"/>
</dbReference>
<dbReference type="CDD" id="cd00082">
    <property type="entry name" value="HisKA"/>
    <property type="match status" value="1"/>
</dbReference>
<evidence type="ECO:0000256" key="4">
    <source>
        <dbReference type="ARBA" id="ARBA00023012"/>
    </source>
</evidence>
<comment type="catalytic activity">
    <reaction evidence="1">
        <text>ATP + protein L-histidine = ADP + protein N-phospho-L-histidine.</text>
        <dbReference type="EC" id="2.7.13.3"/>
    </reaction>
</comment>
<organism evidence="9 10">
    <name type="scientific">Polaribacter glomeratus</name>
    <dbReference type="NCBI Taxonomy" id="102"/>
    <lineage>
        <taxon>Bacteria</taxon>
        <taxon>Pseudomonadati</taxon>
        <taxon>Bacteroidota</taxon>
        <taxon>Flavobacteriia</taxon>
        <taxon>Flavobacteriales</taxon>
        <taxon>Flavobacteriaceae</taxon>
    </lineage>
</organism>
<dbReference type="SUPFAM" id="SSF55874">
    <property type="entry name" value="ATPase domain of HSP90 chaperone/DNA topoisomerase II/histidine kinase"/>
    <property type="match status" value="1"/>
</dbReference>
<dbReference type="InterPro" id="IPR011006">
    <property type="entry name" value="CheY-like_superfamily"/>
</dbReference>
<dbReference type="PROSITE" id="PS51257">
    <property type="entry name" value="PROKAR_LIPOPROTEIN"/>
    <property type="match status" value="1"/>
</dbReference>
<dbReference type="Proteomes" id="UP000239068">
    <property type="component" value="Unassembled WGS sequence"/>
</dbReference>
<dbReference type="PROSITE" id="PS50109">
    <property type="entry name" value="HIS_KIN"/>
    <property type="match status" value="1"/>
</dbReference>
<feature type="transmembrane region" description="Helical" evidence="6">
    <location>
        <begin position="154"/>
        <end position="178"/>
    </location>
</feature>
<keyword evidence="3 5" id="KW-0597">Phosphoprotein</keyword>
<dbReference type="AlphaFoldDB" id="A0A2S7WXB9"/>
<dbReference type="InterPro" id="IPR003594">
    <property type="entry name" value="HATPase_dom"/>
</dbReference>
<dbReference type="PANTHER" id="PTHR45339:SF1">
    <property type="entry name" value="HYBRID SIGNAL TRANSDUCTION HISTIDINE KINASE J"/>
    <property type="match status" value="1"/>
</dbReference>
<dbReference type="InterPro" id="IPR036097">
    <property type="entry name" value="HisK_dim/P_sf"/>
</dbReference>
<evidence type="ECO:0000259" key="8">
    <source>
        <dbReference type="PROSITE" id="PS50110"/>
    </source>
</evidence>
<evidence type="ECO:0000256" key="5">
    <source>
        <dbReference type="PROSITE-ProRule" id="PRU00169"/>
    </source>
</evidence>
<feature type="transmembrane region" description="Helical" evidence="6">
    <location>
        <begin position="94"/>
        <end position="111"/>
    </location>
</feature>
<sequence>MSEDKKHPTSRRLNKLMYAISLLIGCLALFSGIVSFLLGLNNLGYYHFATVIIYIYCAYLSKNGRTYYSRILFFILLNLGITSTASFIGRAGSVEYMFIFSLALPFSVFSFRTEKLYVYFFSLLSGFLWITLAITDFKLFTDTPIDIVIANTYIYPISIICAFTMVVTQLIYFSILGTKYYSKIHIKKQEALEASLAKSKFLSTMSHEIRTPLNAVIGLSHILGDNEPREDQIKNIEALSYSGKTLLNLLNNVLDFSKMQFSAIELDNIPTNINADAQQIKKIHEAACLKKGILLKLEIDDTIPYVYLDIIRFSQVLNNLISNAIKFTDKGSVTLIIKKIRQRKDFVTLHVEVKDTGIGIPKVKQKIIWEAFTQESNTTNRLYGGTGLGLPIVKSILNVMKTKARIRSVNDQGSRFYFNLKLKIAKYNTIEKEIEAEKFNFTGIKVLLVDDNLINVMVGKQILEKEKLIVSIANDGLIAVQKVKEENFDIVLMDIQMPIMDGYKATKEIRKFNPNIPILALSANVFMEVKDKIDKCGMNGFIFKPFTPEDLLSQIEKFTRN</sequence>
<proteinExistence type="predicted"/>
<keyword evidence="6" id="KW-0472">Membrane</keyword>
<evidence type="ECO:0000256" key="3">
    <source>
        <dbReference type="ARBA" id="ARBA00022553"/>
    </source>
</evidence>
<dbReference type="Pfam" id="PF00512">
    <property type="entry name" value="HisKA"/>
    <property type="match status" value="1"/>
</dbReference>
<dbReference type="SUPFAM" id="SSF52172">
    <property type="entry name" value="CheY-like"/>
    <property type="match status" value="1"/>
</dbReference>
<feature type="transmembrane region" description="Helical" evidence="6">
    <location>
        <begin position="44"/>
        <end position="60"/>
    </location>
</feature>
<dbReference type="PRINTS" id="PR00344">
    <property type="entry name" value="BCTRLSENSOR"/>
</dbReference>
<dbReference type="Gene3D" id="3.30.565.10">
    <property type="entry name" value="Histidine kinase-like ATPase, C-terminal domain"/>
    <property type="match status" value="1"/>
</dbReference>
<evidence type="ECO:0000256" key="6">
    <source>
        <dbReference type="SAM" id="Phobius"/>
    </source>
</evidence>
<feature type="transmembrane region" description="Helical" evidence="6">
    <location>
        <begin position="116"/>
        <end position="134"/>
    </location>
</feature>
<evidence type="ECO:0000256" key="1">
    <source>
        <dbReference type="ARBA" id="ARBA00000085"/>
    </source>
</evidence>
<reference evidence="9 10" key="1">
    <citation type="submission" date="2016-12" db="EMBL/GenBank/DDBJ databases">
        <title>Trade-off between light-utilization and light-protection in marine flavobacteria.</title>
        <authorList>
            <person name="Kumagai Y."/>
            <person name="Yoshizawa S."/>
            <person name="Kogure K."/>
            <person name="Iwasaki W."/>
        </authorList>
    </citation>
    <scope>NUCLEOTIDE SEQUENCE [LARGE SCALE GENOMIC DNA]</scope>
    <source>
        <strain evidence="9 10">ATCC 43844</strain>
    </source>
</reference>
<feature type="transmembrane region" description="Helical" evidence="6">
    <location>
        <begin position="67"/>
        <end position="88"/>
    </location>
</feature>
<dbReference type="SMART" id="SM00387">
    <property type="entry name" value="HATPase_c"/>
    <property type="match status" value="1"/>
</dbReference>
<dbReference type="Gene3D" id="3.40.50.2300">
    <property type="match status" value="1"/>
</dbReference>
<dbReference type="CDD" id="cd16922">
    <property type="entry name" value="HATPase_EvgS-ArcB-TorS-like"/>
    <property type="match status" value="1"/>
</dbReference>
<dbReference type="OrthoDB" id="9811889at2"/>
<keyword evidence="6" id="KW-0812">Transmembrane</keyword>